<accession>A0A4Q4SQT3</accession>
<sequence length="1049" mass="117792">MSGIASKLSLVSATNENYAALANVKFDFSLIKMEAPIEFNGIASALSYRRRVEAEEGPSHKTARRLGALFEDLVPSTPKLISAFGLRMSEIMNASGVNAIGTGQHGPFEPYVGADGTTLWAAATSGIPALGVYLLSCLLARAWDAKTATAIWVELVAARKNEIKQGLQNNNNISTSSVVGACQDITRNDLALWDSSARAWLRRADKAKQWSQCQLSLIVNNIKTPIPGGPSTYTQVMNVWKQSMSALEKLLSGKPQDIVDGSVFLAFSAWHLYPDLFVLGAEPTKVSFRDNLIPSSAVGTVGVESRFPEKDGVRWSLALSHLQYYGAPVVVRSDQEDSRMTFNQLQIVALGGLLGRWKVSPRDYPLVAEWFKLLWSRMGMSEEDIRTGESSEFGWLLQFVMAASRLLDVEDHDHKHNETLLKYGIRRAKSFLSDQDGTPSPFFGLLNSLTIRGLDEKLDIDSGIAYLRAVAEKLGLDGRDAIICYAHDASHKNLAAAVEFYELATVQMLNPESHKRWICQNGGVTSLRPSNTIFDSYDQLQGRNSALSDRIKYVSDKGEDCNLHTTGPNFDGTDIIHFKWTDPPLMYRYDYAATTNCDGNEDHQSKKSKVEISFDAIVGDWRFGLFLKSDARSVERRGRDPLQSYREDVEFETTRMDRVSTAVERFRDAKFEPGRLRDYLCSLVHVREFDWKYNSSRAPGVSLFSRVHRFHSSFSNSIFALDSASEVYRHLLHATISLKLIARPLSNSAWFKCLFERWQISSDSTNLWSNIAPLLSSPRPPILDRTESFSCIALFDSGIVDLSPEDFRHTFALCSEDTIYVPAVVLSDPYIPIPDYEMRSITGNIGRQGISLLVPPVEPRVRELSNSYSLVPHETYDFRREDNFRETSLHLSFTDWTFPLATEVSRMIDHDAHVVEAVISVHDRGLWVGDIDILEVDFQDMLRFEPMKPCEGNHAEQDYASDDDFEYTSIDSWEELLDEPGNVGIFRAHGNWAARLAAVSILSRSETGGQNFGVLGPEPFCLRCLEEEFEKPGWNMHDYESKLPSFCID</sequence>
<name>A0A4Q4SQT3_9PLEO</name>
<dbReference type="OrthoDB" id="5354164at2759"/>
<proteinExistence type="predicted"/>
<comment type="caution">
    <text evidence="1">The sequence shown here is derived from an EMBL/GenBank/DDBJ whole genome shotgun (WGS) entry which is preliminary data.</text>
</comment>
<organism evidence="1 2">
    <name type="scientific">Alternaria arborescens</name>
    <dbReference type="NCBI Taxonomy" id="156630"/>
    <lineage>
        <taxon>Eukaryota</taxon>
        <taxon>Fungi</taxon>
        <taxon>Dikarya</taxon>
        <taxon>Ascomycota</taxon>
        <taxon>Pezizomycotina</taxon>
        <taxon>Dothideomycetes</taxon>
        <taxon>Pleosporomycetidae</taxon>
        <taxon>Pleosporales</taxon>
        <taxon>Pleosporineae</taxon>
        <taxon>Pleosporaceae</taxon>
        <taxon>Alternaria</taxon>
        <taxon>Alternaria sect. Alternaria</taxon>
    </lineage>
</organism>
<dbReference type="AlphaFoldDB" id="A0A4Q4SQT3"/>
<dbReference type="Proteomes" id="UP000293823">
    <property type="component" value="Unassembled WGS sequence"/>
</dbReference>
<keyword evidence="2" id="KW-1185">Reference proteome</keyword>
<evidence type="ECO:0000313" key="2">
    <source>
        <dbReference type="Proteomes" id="UP000293823"/>
    </source>
</evidence>
<reference evidence="2" key="1">
    <citation type="journal article" date="2019" name="bioRxiv">
        <title>Genomics, evolutionary history and diagnostics of the Alternaria alternata species group including apple and Asian pear pathotypes.</title>
        <authorList>
            <person name="Armitage A.D."/>
            <person name="Cockerton H.M."/>
            <person name="Sreenivasaprasad S."/>
            <person name="Woodhall J.W."/>
            <person name="Lane C.R."/>
            <person name="Harrison R.J."/>
            <person name="Clarkson J.P."/>
        </authorList>
    </citation>
    <scope>NUCLEOTIDE SEQUENCE [LARGE SCALE GENOMIC DNA]</scope>
    <source>
        <strain evidence="2">RGR 97.0016</strain>
    </source>
</reference>
<dbReference type="EMBL" id="PEJP01000002">
    <property type="protein sequence ID" value="RYO72971.1"/>
    <property type="molecule type" value="Genomic_DNA"/>
</dbReference>
<gene>
    <name evidence="1" type="ORF">AA0113_g731</name>
</gene>
<protein>
    <submittedName>
        <fullName evidence="1">Uncharacterized protein</fullName>
    </submittedName>
</protein>
<evidence type="ECO:0000313" key="1">
    <source>
        <dbReference type="EMBL" id="RYO72971.1"/>
    </source>
</evidence>